<comment type="caution">
    <text evidence="1">The sequence shown here is derived from an EMBL/GenBank/DDBJ whole genome shotgun (WGS) entry which is preliminary data.</text>
</comment>
<evidence type="ECO:0000313" key="1">
    <source>
        <dbReference type="EMBL" id="GAB0205522.1"/>
    </source>
</evidence>
<protein>
    <recommendedName>
        <fullName evidence="3">SGNH hydrolase-type esterase domain-containing protein</fullName>
    </recommendedName>
</protein>
<dbReference type="SUPFAM" id="SSF52266">
    <property type="entry name" value="SGNH hydrolase"/>
    <property type="match status" value="1"/>
</dbReference>
<dbReference type="PANTHER" id="PTHR33395:SF22">
    <property type="entry name" value="REVERSE TRANSCRIPTASE DOMAIN-CONTAINING PROTEIN"/>
    <property type="match status" value="1"/>
</dbReference>
<keyword evidence="2" id="KW-1185">Reference proteome</keyword>
<dbReference type="Gene3D" id="3.40.50.12690">
    <property type="match status" value="1"/>
</dbReference>
<dbReference type="EMBL" id="BAAFJT010000040">
    <property type="protein sequence ID" value="GAB0205522.1"/>
    <property type="molecule type" value="Genomic_DNA"/>
</dbReference>
<evidence type="ECO:0008006" key="3">
    <source>
        <dbReference type="Google" id="ProtNLM"/>
    </source>
</evidence>
<dbReference type="Gene3D" id="3.40.50.12700">
    <property type="match status" value="1"/>
</dbReference>
<dbReference type="AlphaFoldDB" id="A0ABC9Y943"/>
<gene>
    <name evidence="1" type="ORF">GRJ2_003017800</name>
</gene>
<organism evidence="1 2">
    <name type="scientific">Grus japonensis</name>
    <name type="common">Japanese crane</name>
    <name type="synonym">Red-crowned crane</name>
    <dbReference type="NCBI Taxonomy" id="30415"/>
    <lineage>
        <taxon>Eukaryota</taxon>
        <taxon>Metazoa</taxon>
        <taxon>Chordata</taxon>
        <taxon>Craniata</taxon>
        <taxon>Vertebrata</taxon>
        <taxon>Euteleostomi</taxon>
        <taxon>Archelosauria</taxon>
        <taxon>Archosauria</taxon>
        <taxon>Dinosauria</taxon>
        <taxon>Saurischia</taxon>
        <taxon>Theropoda</taxon>
        <taxon>Coelurosauria</taxon>
        <taxon>Aves</taxon>
        <taxon>Neognathae</taxon>
        <taxon>Neoaves</taxon>
        <taxon>Gruiformes</taxon>
        <taxon>Gruidae</taxon>
        <taxon>Grus</taxon>
    </lineage>
</organism>
<name>A0ABC9Y943_GRUJA</name>
<dbReference type="Proteomes" id="UP001623348">
    <property type="component" value="Unassembled WGS sequence"/>
</dbReference>
<accession>A0ABC9Y943</accession>
<evidence type="ECO:0000313" key="2">
    <source>
        <dbReference type="Proteomes" id="UP001623348"/>
    </source>
</evidence>
<dbReference type="CDD" id="cd00229">
    <property type="entry name" value="SGNH_hydrolase"/>
    <property type="match status" value="1"/>
</dbReference>
<proteinExistence type="predicted"/>
<reference evidence="1 2" key="1">
    <citation type="submission" date="2024-06" db="EMBL/GenBank/DDBJ databases">
        <title>The draft genome of Grus japonensis, version 3.</title>
        <authorList>
            <person name="Nabeshima K."/>
            <person name="Suzuki S."/>
            <person name="Onuma M."/>
        </authorList>
    </citation>
    <scope>NUCLEOTIDE SEQUENCE [LARGE SCALE GENOMIC DNA]</scope>
    <source>
        <strain evidence="1 2">451A</strain>
    </source>
</reference>
<dbReference type="PANTHER" id="PTHR33395">
    <property type="entry name" value="TRANSCRIPTASE, PUTATIVE-RELATED-RELATED"/>
    <property type="match status" value="1"/>
</dbReference>
<sequence length="323" mass="36294">MEVDRWFRNQVPVADTTENEASWTLVTHKSRTPFQSPHSSFTTKNRYEALTAVDTHEQGPQGETAPAAHSGYRKKKRRVLVVGDPLLRGTKVPICQPDRESQEVCCLLGAKIQDVAERVPQLVKSTDYYPLLLFHVGMNDTASRNLGRIKEDYKALGVQDKNIGAQVLFSSILPVGGKGAARNRSIMHINSWLCGWCRHKGFGFYNNRTFFDDYNLLGRDGIHLSGRGKAIFGSRLANLVRSWRTGEVPEDWRKANVTLVFKKGKKEDPGNYRTVSLTSITGKVMEQLILGVTSKHVEENKVIGDGQHGFTREIMLDQSESHL</sequence>